<dbReference type="RefSeq" id="WP_085514428.1">
    <property type="nucleotide sequence ID" value="NZ_FXAP01000009.1"/>
</dbReference>
<gene>
    <name evidence="2" type="ORF">EDD42_2129</name>
</gene>
<dbReference type="GO" id="GO:0046464">
    <property type="term" value="P:acylglycerol catabolic process"/>
    <property type="evidence" value="ECO:0007669"/>
    <property type="project" value="TreeGrafter"/>
</dbReference>
<comment type="caution">
    <text evidence="2">The sequence shown here is derived from an EMBL/GenBank/DDBJ whole genome shotgun (WGS) entry which is preliminary data.</text>
</comment>
<sequence>MPVNSSRPAPPDDPSVITADATALGLGRVTVDTDIGPVTVRAGREAGGPATILLHGAAGSWTTWSPLLRADDERGAVVDDVIAVDLPGWGESALPTADPVTVGDLSAAVATVARSLGYRSWRVVGHSLGGFVALDLAVLEPEATIRVDVVSPTGIGVVEAIRQPVGGGARLPWFAGMLLGMRVLRALGERGPGLVRALNRIGLLAPLMSPLFGRRRDLDRSVVDALAADVRPASFLLAARAAAAYDLHVWRGVRCPVRCMMGDRDVFIGPDDAAVLTALVPDLRLRTLPATGHFAAVEHPEAVLELVTSE</sequence>
<organism evidence="2 3">
    <name type="scientific">Plantibacter flavus</name>
    <dbReference type="NCBI Taxonomy" id="150123"/>
    <lineage>
        <taxon>Bacteria</taxon>
        <taxon>Bacillati</taxon>
        <taxon>Actinomycetota</taxon>
        <taxon>Actinomycetes</taxon>
        <taxon>Micrococcales</taxon>
        <taxon>Microbacteriaceae</taxon>
        <taxon>Plantibacter</taxon>
    </lineage>
</organism>
<reference evidence="2 3" key="1">
    <citation type="submission" date="2018-11" db="EMBL/GenBank/DDBJ databases">
        <title>Sequencing the genomes of 1000 actinobacteria strains.</title>
        <authorList>
            <person name="Klenk H.-P."/>
        </authorList>
    </citation>
    <scope>NUCLEOTIDE SEQUENCE [LARGE SCALE GENOMIC DNA]</scope>
    <source>
        <strain evidence="2 3">DSM 14012</strain>
    </source>
</reference>
<dbReference type="AlphaFoldDB" id="A0A3N2C3F0"/>
<evidence type="ECO:0000313" key="3">
    <source>
        <dbReference type="Proteomes" id="UP000266915"/>
    </source>
</evidence>
<dbReference type="EMBL" id="RKHL01000001">
    <property type="protein sequence ID" value="ROR82047.1"/>
    <property type="molecule type" value="Genomic_DNA"/>
</dbReference>
<dbReference type="SUPFAM" id="SSF53474">
    <property type="entry name" value="alpha/beta-Hydrolases"/>
    <property type="match status" value="1"/>
</dbReference>
<dbReference type="InterPro" id="IPR050266">
    <property type="entry name" value="AB_hydrolase_sf"/>
</dbReference>
<evidence type="ECO:0000313" key="2">
    <source>
        <dbReference type="EMBL" id="ROR82047.1"/>
    </source>
</evidence>
<name>A0A3N2C3F0_9MICO</name>
<dbReference type="GO" id="GO:0047372">
    <property type="term" value="F:monoacylglycerol lipase activity"/>
    <property type="evidence" value="ECO:0007669"/>
    <property type="project" value="TreeGrafter"/>
</dbReference>
<feature type="domain" description="AB hydrolase-1" evidence="1">
    <location>
        <begin position="52"/>
        <end position="305"/>
    </location>
</feature>
<dbReference type="PANTHER" id="PTHR43798:SF5">
    <property type="entry name" value="MONOACYLGLYCEROL LIPASE ABHD6"/>
    <property type="match status" value="1"/>
</dbReference>
<dbReference type="PANTHER" id="PTHR43798">
    <property type="entry name" value="MONOACYLGLYCEROL LIPASE"/>
    <property type="match status" value="1"/>
</dbReference>
<proteinExistence type="predicted"/>
<dbReference type="InterPro" id="IPR029058">
    <property type="entry name" value="AB_hydrolase_fold"/>
</dbReference>
<dbReference type="PRINTS" id="PR00412">
    <property type="entry name" value="EPOXHYDRLASE"/>
</dbReference>
<dbReference type="InterPro" id="IPR000073">
    <property type="entry name" value="AB_hydrolase_1"/>
</dbReference>
<evidence type="ECO:0000259" key="1">
    <source>
        <dbReference type="Pfam" id="PF12697"/>
    </source>
</evidence>
<keyword evidence="3" id="KW-1185">Reference proteome</keyword>
<dbReference type="Gene3D" id="3.40.50.1820">
    <property type="entry name" value="alpha/beta hydrolase"/>
    <property type="match status" value="1"/>
</dbReference>
<dbReference type="InterPro" id="IPR000639">
    <property type="entry name" value="Epox_hydrolase-like"/>
</dbReference>
<dbReference type="GO" id="GO:0016020">
    <property type="term" value="C:membrane"/>
    <property type="evidence" value="ECO:0007669"/>
    <property type="project" value="TreeGrafter"/>
</dbReference>
<dbReference type="Proteomes" id="UP000266915">
    <property type="component" value="Unassembled WGS sequence"/>
</dbReference>
<protein>
    <submittedName>
        <fullName evidence="2">Pimeloyl-ACP methyl ester carboxylesterase</fullName>
    </submittedName>
</protein>
<accession>A0A3N2C3F0</accession>
<dbReference type="Pfam" id="PF12697">
    <property type="entry name" value="Abhydrolase_6"/>
    <property type="match status" value="1"/>
</dbReference>